<name>A0A0L7L3V1_OPEBR</name>
<dbReference type="SUPFAM" id="SSF81296">
    <property type="entry name" value="E set domains"/>
    <property type="match status" value="1"/>
</dbReference>
<dbReference type="Gene3D" id="1.10.1280.10">
    <property type="entry name" value="Di-copper center containing domain from catechol oxidase"/>
    <property type="match status" value="1"/>
</dbReference>
<dbReference type="Proteomes" id="UP000037510">
    <property type="component" value="Unassembled WGS sequence"/>
</dbReference>
<feature type="non-terminal residue" evidence="12">
    <location>
        <position position="1"/>
    </location>
</feature>
<evidence type="ECO:0000256" key="1">
    <source>
        <dbReference type="ARBA" id="ARBA00001973"/>
    </source>
</evidence>
<evidence type="ECO:0000256" key="8">
    <source>
        <dbReference type="ARBA" id="ARBA00048233"/>
    </source>
</evidence>
<comment type="cofactor">
    <cofactor evidence="1">
        <name>Cu(2+)</name>
        <dbReference type="ChEBI" id="CHEBI:29036"/>
    </cofactor>
</comment>
<dbReference type="PANTHER" id="PTHR11511">
    <property type="entry name" value="LARVAL STORAGE PROTEIN/PHENOLOXIDASE"/>
    <property type="match status" value="1"/>
</dbReference>
<organism evidence="12 13">
    <name type="scientific">Operophtera brumata</name>
    <name type="common">Winter moth</name>
    <name type="synonym">Phalaena brumata</name>
    <dbReference type="NCBI Taxonomy" id="104452"/>
    <lineage>
        <taxon>Eukaryota</taxon>
        <taxon>Metazoa</taxon>
        <taxon>Ecdysozoa</taxon>
        <taxon>Arthropoda</taxon>
        <taxon>Hexapoda</taxon>
        <taxon>Insecta</taxon>
        <taxon>Pterygota</taxon>
        <taxon>Neoptera</taxon>
        <taxon>Endopterygota</taxon>
        <taxon>Lepidoptera</taxon>
        <taxon>Glossata</taxon>
        <taxon>Ditrysia</taxon>
        <taxon>Geometroidea</taxon>
        <taxon>Geometridae</taxon>
        <taxon>Larentiinae</taxon>
        <taxon>Operophtera</taxon>
    </lineage>
</organism>
<dbReference type="InterPro" id="IPR005203">
    <property type="entry name" value="Hemocyanin_C"/>
</dbReference>
<evidence type="ECO:0000259" key="11">
    <source>
        <dbReference type="Pfam" id="PF03723"/>
    </source>
</evidence>
<dbReference type="SUPFAM" id="SSF48056">
    <property type="entry name" value="Di-copper centre-containing domain"/>
    <property type="match status" value="1"/>
</dbReference>
<dbReference type="EMBL" id="JTDY01003194">
    <property type="protein sequence ID" value="KOB69979.1"/>
    <property type="molecule type" value="Genomic_DNA"/>
</dbReference>
<dbReference type="PANTHER" id="PTHR11511:SF4">
    <property type="entry name" value="PHENOLOXIDASE 2-RELATED"/>
    <property type="match status" value="1"/>
</dbReference>
<dbReference type="Pfam" id="PF03723">
    <property type="entry name" value="Hemocyanin_C"/>
    <property type="match status" value="1"/>
</dbReference>
<dbReference type="Gene3D" id="2.60.40.1520">
    <property type="entry name" value="Hemocyanin, C-terminal domain"/>
    <property type="match status" value="1"/>
</dbReference>
<evidence type="ECO:0000256" key="9">
    <source>
        <dbReference type="ARBA" id="ARBA00048881"/>
    </source>
</evidence>
<feature type="domain" description="Hemocyanin C-terminal" evidence="11">
    <location>
        <begin position="167"/>
        <end position="297"/>
    </location>
</feature>
<evidence type="ECO:0000256" key="5">
    <source>
        <dbReference type="ARBA" id="ARBA00023002"/>
    </source>
</evidence>
<evidence type="ECO:0000313" key="12">
    <source>
        <dbReference type="EMBL" id="KOB69979.1"/>
    </source>
</evidence>
<dbReference type="InterPro" id="IPR008922">
    <property type="entry name" value="Di-copper_centre_dom_sf"/>
</dbReference>
<dbReference type="AlphaFoldDB" id="A0A0L7L3V1"/>
<evidence type="ECO:0000256" key="6">
    <source>
        <dbReference type="ARBA" id="ARBA00023008"/>
    </source>
</evidence>
<dbReference type="GO" id="GO:0046872">
    <property type="term" value="F:metal ion binding"/>
    <property type="evidence" value="ECO:0007669"/>
    <property type="project" value="UniProtKB-KW"/>
</dbReference>
<comment type="catalytic activity">
    <reaction evidence="9">
        <text>L-tyrosine + O2 = L-dopaquinone + H2O</text>
        <dbReference type="Rhea" id="RHEA:18117"/>
        <dbReference type="ChEBI" id="CHEBI:15377"/>
        <dbReference type="ChEBI" id="CHEBI:15379"/>
        <dbReference type="ChEBI" id="CHEBI:57924"/>
        <dbReference type="ChEBI" id="CHEBI:58315"/>
        <dbReference type="EC" id="1.14.18.1"/>
    </reaction>
</comment>
<evidence type="ECO:0000256" key="2">
    <source>
        <dbReference type="ARBA" id="ARBA00009928"/>
    </source>
</evidence>
<keyword evidence="4" id="KW-0479">Metal-binding</keyword>
<evidence type="ECO:0000256" key="4">
    <source>
        <dbReference type="ARBA" id="ARBA00022723"/>
    </source>
</evidence>
<evidence type="ECO:0000256" key="7">
    <source>
        <dbReference type="ARBA" id="ARBA00023033"/>
    </source>
</evidence>
<evidence type="ECO:0000259" key="10">
    <source>
        <dbReference type="Pfam" id="PF00372"/>
    </source>
</evidence>
<dbReference type="EC" id="1.14.18.1" evidence="3"/>
<dbReference type="GO" id="GO:0004503">
    <property type="term" value="F:tyrosinase activity"/>
    <property type="evidence" value="ECO:0007669"/>
    <property type="project" value="UniProtKB-EC"/>
</dbReference>
<keyword evidence="7" id="KW-0503">Monooxygenase</keyword>
<dbReference type="Pfam" id="PF00372">
    <property type="entry name" value="Hemocyanin_M"/>
    <property type="match status" value="1"/>
</dbReference>
<sequence>YNCERLCNALKRVKKFSNWREPIPEAYYPKLDSLTSSRGWPPRQANMQWQDLNRPVDGLNVTVAQMELWRKNIEEAIATGQPDGSKRPLDIDTLGNMIESSMLNPNLENQGVRVTSASIESAAGPSNTLNTYWMQSDVEFSRGLDFSDRGPVYARNTHLNHRPYIYRLERQSTESTFTIPFEQTFRDISGETRDLTNPNYCGCGWPQHMLVPKGTEAGVTYQLFIMLSNYELDRVDQEDGSVMSCKEASSFCGLRDKKYPDRRAMGFPFDRPSANATSIEDMVRNLPNISLTDITIRLQDVTEPNPRNVLP</sequence>
<comment type="caution">
    <text evidence="12">The sequence shown here is derived from an EMBL/GenBank/DDBJ whole genome shotgun (WGS) entry which is preliminary data.</text>
</comment>
<gene>
    <name evidence="12" type="ORF">OBRU01_16129</name>
</gene>
<dbReference type="InterPro" id="IPR014756">
    <property type="entry name" value="Ig_E-set"/>
</dbReference>
<protein>
    <recommendedName>
        <fullName evidence="3">tyrosinase</fullName>
        <ecNumber evidence="3">1.14.18.1</ecNumber>
    </recommendedName>
</protein>
<feature type="domain" description="Hemocyanin middle" evidence="10">
    <location>
        <begin position="1"/>
        <end position="110"/>
    </location>
</feature>
<reference evidence="12 13" key="1">
    <citation type="journal article" date="2015" name="Genome Biol. Evol.">
        <title>The genome of winter moth (Operophtera brumata) provides a genomic perspective on sexual dimorphism and phenology.</title>
        <authorList>
            <person name="Derks M.F."/>
            <person name="Smit S."/>
            <person name="Salis L."/>
            <person name="Schijlen E."/>
            <person name="Bossers A."/>
            <person name="Mateman C."/>
            <person name="Pijl A.S."/>
            <person name="de Ridder D."/>
            <person name="Groenen M.A."/>
            <person name="Visser M.E."/>
            <person name="Megens H.J."/>
        </authorList>
    </citation>
    <scope>NUCLEOTIDE SEQUENCE [LARGE SCALE GENOMIC DNA]</scope>
    <source>
        <strain evidence="12">WM2013NL</strain>
        <tissue evidence="12">Head and thorax</tissue>
    </source>
</reference>
<dbReference type="InterPro" id="IPR013788">
    <property type="entry name" value="Hemocyanin/hexamerin"/>
</dbReference>
<keyword evidence="6" id="KW-0186">Copper</keyword>
<accession>A0A0L7L3V1</accession>
<dbReference type="InterPro" id="IPR000896">
    <property type="entry name" value="Hemocyanin/hexamerin_mid_dom"/>
</dbReference>
<evidence type="ECO:0000313" key="13">
    <source>
        <dbReference type="Proteomes" id="UP000037510"/>
    </source>
</evidence>
<evidence type="ECO:0000256" key="3">
    <source>
        <dbReference type="ARBA" id="ARBA00011906"/>
    </source>
</evidence>
<dbReference type="GO" id="GO:0006582">
    <property type="term" value="P:melanin metabolic process"/>
    <property type="evidence" value="ECO:0007669"/>
    <property type="project" value="UniProtKB-ARBA"/>
</dbReference>
<proteinExistence type="inferred from homology"/>
<feature type="non-terminal residue" evidence="12">
    <location>
        <position position="311"/>
    </location>
</feature>
<keyword evidence="5" id="KW-0560">Oxidoreductase</keyword>
<keyword evidence="13" id="KW-1185">Reference proteome</keyword>
<comment type="catalytic activity">
    <reaction evidence="8">
        <text>2 L-dopa + O2 = 2 L-dopaquinone + 2 H2O</text>
        <dbReference type="Rhea" id="RHEA:34287"/>
        <dbReference type="ChEBI" id="CHEBI:15377"/>
        <dbReference type="ChEBI" id="CHEBI:15379"/>
        <dbReference type="ChEBI" id="CHEBI:57504"/>
        <dbReference type="ChEBI" id="CHEBI:57924"/>
        <dbReference type="EC" id="1.14.18.1"/>
    </reaction>
</comment>
<dbReference type="InterPro" id="IPR037020">
    <property type="entry name" value="Hemocyanin_C_sf"/>
</dbReference>
<comment type="similarity">
    <text evidence="2">Belongs to the tyrosinase family.</text>
</comment>
<dbReference type="STRING" id="104452.A0A0L7L3V1"/>